<evidence type="ECO:0000313" key="2">
    <source>
        <dbReference type="EMBL" id="QGU06331.1"/>
    </source>
</evidence>
<evidence type="ECO:0000256" key="1">
    <source>
        <dbReference type="SAM" id="Phobius"/>
    </source>
</evidence>
<evidence type="ECO:0000313" key="3">
    <source>
        <dbReference type="Proteomes" id="UP000424462"/>
    </source>
</evidence>
<dbReference type="Proteomes" id="UP000424462">
    <property type="component" value="Chromosome"/>
</dbReference>
<dbReference type="KEGG" id="cok:COCCU_01860"/>
<keyword evidence="1" id="KW-0472">Membrane</keyword>
<gene>
    <name evidence="2" type="ORF">COCCU_01860</name>
</gene>
<proteinExistence type="predicted"/>
<keyword evidence="1" id="KW-0812">Transmembrane</keyword>
<sequence>MAKSTGTKIWQILVGILVLILILLVIAELGLRWFIGNQLRSTFEDQAQEQGITLEEKPSVSFGASPLVFSVLGGNIGEMDMTTPSTLQINYPDGPTSIPEVLGSPAATVNMVNLDISDPNNPVAGEMLTTTEIPDEMILAMIQRSTADAQGTSQDTGFGAAFLQELIKVTGITSRPEGNVIDVEFTNGAAVLSLTPRVEAGELLFQATNASLFGFDLPAEVSEMITTALEQNMQDATGDMEITEFGVIDGGIQLSIRGENLPLREIGESAALNSDSAATTP</sequence>
<keyword evidence="1" id="KW-1133">Transmembrane helix</keyword>
<organism evidence="2 3">
    <name type="scientific">Corynebacterium occultum</name>
    <dbReference type="NCBI Taxonomy" id="2675219"/>
    <lineage>
        <taxon>Bacteria</taxon>
        <taxon>Bacillati</taxon>
        <taxon>Actinomycetota</taxon>
        <taxon>Actinomycetes</taxon>
        <taxon>Mycobacteriales</taxon>
        <taxon>Corynebacteriaceae</taxon>
        <taxon>Corynebacterium</taxon>
    </lineage>
</organism>
<keyword evidence="3" id="KW-1185">Reference proteome</keyword>
<protein>
    <recommendedName>
        <fullName evidence="4">DUF2993 domain-containing protein</fullName>
    </recommendedName>
</protein>
<dbReference type="InterPro" id="IPR021373">
    <property type="entry name" value="DUF2993"/>
</dbReference>
<dbReference type="RefSeq" id="WP_231598827.1">
    <property type="nucleotide sequence ID" value="NZ_CP046455.1"/>
</dbReference>
<dbReference type="EMBL" id="CP046455">
    <property type="protein sequence ID" value="QGU06331.1"/>
    <property type="molecule type" value="Genomic_DNA"/>
</dbReference>
<evidence type="ECO:0008006" key="4">
    <source>
        <dbReference type="Google" id="ProtNLM"/>
    </source>
</evidence>
<feature type="transmembrane region" description="Helical" evidence="1">
    <location>
        <begin position="12"/>
        <end position="35"/>
    </location>
</feature>
<accession>A0A6B8W1G4</accession>
<dbReference type="Pfam" id="PF11209">
    <property type="entry name" value="LmeA"/>
    <property type="match status" value="1"/>
</dbReference>
<dbReference type="AlphaFoldDB" id="A0A6B8W1G4"/>
<name>A0A6B8W1G4_9CORY</name>
<reference evidence="2 3" key="1">
    <citation type="submission" date="2019-11" db="EMBL/GenBank/DDBJ databases">
        <title>Complete genome sequence of Corynebacterium kalinowskii 1959, a novel Corynebacterium species isolated from soil of a small paddock in Vilsendorf, Germany.</title>
        <authorList>
            <person name="Schaffert L."/>
            <person name="Ruwe M."/>
            <person name="Milse J."/>
            <person name="Hanuschka K."/>
            <person name="Ortseifen V."/>
            <person name="Droste J."/>
            <person name="Brandt D."/>
            <person name="Schlueter L."/>
            <person name="Kutter Y."/>
            <person name="Vinke S."/>
            <person name="Viehoefer P."/>
            <person name="Jacob L."/>
            <person name="Luebke N.-C."/>
            <person name="Schulte-Berndt E."/>
            <person name="Hain C."/>
            <person name="Linder M."/>
            <person name="Schmidt P."/>
            <person name="Wollenschlaeger L."/>
            <person name="Luttermann T."/>
            <person name="Thieme E."/>
            <person name="Hassa J."/>
            <person name="Haak M."/>
            <person name="Wittchen M."/>
            <person name="Mentz A."/>
            <person name="Persicke M."/>
            <person name="Busche T."/>
            <person name="Ruckert C."/>
        </authorList>
    </citation>
    <scope>NUCLEOTIDE SEQUENCE [LARGE SCALE GENOMIC DNA]</scope>
    <source>
        <strain evidence="2 3">2039</strain>
    </source>
</reference>